<dbReference type="InterPro" id="IPR054545">
    <property type="entry name" value="ApeI-like"/>
</dbReference>
<dbReference type="EMBL" id="PKUS01000025">
    <property type="protein sequence ID" value="PLW67655.1"/>
    <property type="molecule type" value="Genomic_DNA"/>
</dbReference>
<sequence>MHTLTELCENSFPEGHVVALSGEEEMTWGRFLADVSVTAGSLGCVSGDPWALYERDSYRFAVGLFALLGRGCKVYLPGENHPGVVAALASEGASLLGEFAGQSCQQVCTAGGDQKPYPGPLTLTGKIVVYTSGSTGEPKAIEKPLQQLEAEISVLEQVCGPSLGKECAVLGTVSHQHLYGLLFSILWPMCAGRRFWRRPFVDPLLLARQTLELGAVAWVMSPAHLQRLSQDMPWQQLRPLVRSVFSSGGPLRAAAAAEVAGGLGHYPCEVLGSSETGGIAIRRQETEGEPWQALPTVEIAVSAEGALRVRSPFLANHDWYQSADQAQLLEDGRFQLGPRLDRIVKIEGKRVSLPEIELALAGHRWIQEAHALALQNQRQYVGTVIALTADGSDALQALGLRGFNQSLRAHLSGQLVTVAIPRQWRLVPRLPRNDQGKLVREKLKALFDLPRPPDVLAEKAIPGGVELRVYVDHGNRYFEGHFPETPVLPGVVQIMWAERLARDYLALSGEFEGMRAVKFKQIVQPGCVLTVSLTHDTVRGELGFTFSSPQAVHSQGRMVYRSCN</sequence>
<dbReference type="AlphaFoldDB" id="A0A2N5WZH6"/>
<dbReference type="InterPro" id="IPR045851">
    <property type="entry name" value="AMP-bd_C_sf"/>
</dbReference>
<dbReference type="InterPro" id="IPR020845">
    <property type="entry name" value="AMP-binding_CS"/>
</dbReference>
<proteinExistence type="predicted"/>
<dbReference type="GO" id="GO:0016874">
    <property type="term" value="F:ligase activity"/>
    <property type="evidence" value="ECO:0007669"/>
    <property type="project" value="UniProtKB-KW"/>
</dbReference>
<dbReference type="Pfam" id="PF22818">
    <property type="entry name" value="ApeI-like"/>
    <property type="match status" value="1"/>
</dbReference>
<dbReference type="OrthoDB" id="9787658at2"/>
<keyword evidence="5" id="KW-1185">Reference proteome</keyword>
<keyword evidence="1" id="KW-0436">Ligase</keyword>
<dbReference type="SUPFAM" id="SSF56801">
    <property type="entry name" value="Acetyl-CoA synthetase-like"/>
    <property type="match status" value="1"/>
</dbReference>
<dbReference type="Pfam" id="PF00501">
    <property type="entry name" value="AMP-binding"/>
    <property type="match status" value="1"/>
</dbReference>
<feature type="domain" description="ApeI dehydratase-like" evidence="3">
    <location>
        <begin position="465"/>
        <end position="557"/>
    </location>
</feature>
<evidence type="ECO:0000259" key="2">
    <source>
        <dbReference type="Pfam" id="PF00501"/>
    </source>
</evidence>
<organism evidence="4 5">
    <name type="scientific">Pseudohalioglobus lutimaris</name>
    <dbReference type="NCBI Taxonomy" id="1737061"/>
    <lineage>
        <taxon>Bacteria</taxon>
        <taxon>Pseudomonadati</taxon>
        <taxon>Pseudomonadota</taxon>
        <taxon>Gammaproteobacteria</taxon>
        <taxon>Cellvibrionales</taxon>
        <taxon>Halieaceae</taxon>
        <taxon>Pseudohalioglobus</taxon>
    </lineage>
</organism>
<name>A0A2N5WZH6_9GAMM</name>
<gene>
    <name evidence="4" type="ORF">C0039_15740</name>
</gene>
<reference evidence="4 5" key="1">
    <citation type="submission" date="2018-01" db="EMBL/GenBank/DDBJ databases">
        <title>The draft genome sequence of Halioglobus lutimaris HF004.</title>
        <authorList>
            <person name="Du Z.-J."/>
            <person name="Shi M.-J."/>
        </authorList>
    </citation>
    <scope>NUCLEOTIDE SEQUENCE [LARGE SCALE GENOMIC DNA]</scope>
    <source>
        <strain evidence="4 5">HF004</strain>
    </source>
</reference>
<comment type="caution">
    <text evidence="4">The sequence shown here is derived from an EMBL/GenBank/DDBJ whole genome shotgun (WGS) entry which is preliminary data.</text>
</comment>
<dbReference type="InterPro" id="IPR000873">
    <property type="entry name" value="AMP-dep_synth/lig_dom"/>
</dbReference>
<evidence type="ECO:0000313" key="5">
    <source>
        <dbReference type="Proteomes" id="UP000235005"/>
    </source>
</evidence>
<dbReference type="PANTHER" id="PTHR43767">
    <property type="entry name" value="LONG-CHAIN-FATTY-ACID--COA LIGASE"/>
    <property type="match status" value="1"/>
</dbReference>
<dbReference type="Proteomes" id="UP000235005">
    <property type="component" value="Unassembled WGS sequence"/>
</dbReference>
<dbReference type="Gene3D" id="3.40.50.12780">
    <property type="entry name" value="N-terminal domain of ligase-like"/>
    <property type="match status" value="1"/>
</dbReference>
<dbReference type="Gene3D" id="3.10.129.10">
    <property type="entry name" value="Hotdog Thioesterase"/>
    <property type="match status" value="1"/>
</dbReference>
<dbReference type="PROSITE" id="PS00455">
    <property type="entry name" value="AMP_BINDING"/>
    <property type="match status" value="1"/>
</dbReference>
<protein>
    <submittedName>
        <fullName evidence="4">AMP-binding protein</fullName>
    </submittedName>
</protein>
<evidence type="ECO:0000259" key="3">
    <source>
        <dbReference type="Pfam" id="PF22818"/>
    </source>
</evidence>
<dbReference type="Gene3D" id="3.30.300.30">
    <property type="match status" value="1"/>
</dbReference>
<dbReference type="RefSeq" id="WP_101518628.1">
    <property type="nucleotide sequence ID" value="NZ_PKUS01000025.1"/>
</dbReference>
<evidence type="ECO:0000256" key="1">
    <source>
        <dbReference type="ARBA" id="ARBA00022598"/>
    </source>
</evidence>
<feature type="domain" description="AMP-dependent synthetase/ligase" evidence="2">
    <location>
        <begin position="128"/>
        <end position="299"/>
    </location>
</feature>
<dbReference type="PANTHER" id="PTHR43767:SF8">
    <property type="entry name" value="LONG-CHAIN-FATTY-ACID--COA LIGASE"/>
    <property type="match status" value="1"/>
</dbReference>
<dbReference type="InterPro" id="IPR029069">
    <property type="entry name" value="HotDog_dom_sf"/>
</dbReference>
<evidence type="ECO:0000313" key="4">
    <source>
        <dbReference type="EMBL" id="PLW67655.1"/>
    </source>
</evidence>
<dbReference type="SUPFAM" id="SSF54637">
    <property type="entry name" value="Thioesterase/thiol ester dehydrase-isomerase"/>
    <property type="match status" value="1"/>
</dbReference>
<dbReference type="InterPro" id="IPR050237">
    <property type="entry name" value="ATP-dep_AMP-bd_enzyme"/>
</dbReference>
<accession>A0A2N5WZH6</accession>
<dbReference type="InterPro" id="IPR042099">
    <property type="entry name" value="ANL_N_sf"/>
</dbReference>